<evidence type="ECO:0000313" key="5">
    <source>
        <dbReference type="EMBL" id="KAF0135247.1"/>
    </source>
</evidence>
<proteinExistence type="predicted"/>
<evidence type="ECO:0000259" key="4">
    <source>
        <dbReference type="SMART" id="SM00861"/>
    </source>
</evidence>
<dbReference type="CDD" id="cd07036">
    <property type="entry name" value="TPP_PYR_E1-PDHc-beta_like"/>
    <property type="match status" value="1"/>
</dbReference>
<dbReference type="InterPro" id="IPR029061">
    <property type="entry name" value="THDP-binding"/>
</dbReference>
<dbReference type="InterPro" id="IPR005475">
    <property type="entry name" value="Transketolase-like_Pyr-bd"/>
</dbReference>
<dbReference type="SMART" id="SM00861">
    <property type="entry name" value="Transket_pyr"/>
    <property type="match status" value="1"/>
</dbReference>
<dbReference type="AlphaFoldDB" id="A0A833L2H6"/>
<keyword evidence="3" id="KW-0786">Thiamine pyrophosphate</keyword>
<evidence type="ECO:0000313" key="6">
    <source>
        <dbReference type="Proteomes" id="UP000488506"/>
    </source>
</evidence>
<comment type="cofactor">
    <cofactor evidence="1">
        <name>thiamine diphosphate</name>
        <dbReference type="ChEBI" id="CHEBI:58937"/>
    </cofactor>
</comment>
<dbReference type="FunFam" id="3.40.50.970:FF:000001">
    <property type="entry name" value="Pyruvate dehydrogenase E1 beta subunit"/>
    <property type="match status" value="1"/>
</dbReference>
<evidence type="ECO:0000256" key="3">
    <source>
        <dbReference type="ARBA" id="ARBA00023052"/>
    </source>
</evidence>
<accession>A0A833L2H6</accession>
<protein>
    <submittedName>
        <fullName evidence="5">Pyruvate/2-oxoglutarate dehydrogenase</fullName>
    </submittedName>
</protein>
<comment type="caution">
    <text evidence="5">The sequence shown here is derived from an EMBL/GenBank/DDBJ whole genome shotgun (WGS) entry which is preliminary data.</text>
</comment>
<dbReference type="SUPFAM" id="SSF52922">
    <property type="entry name" value="TK C-terminal domain-like"/>
    <property type="match status" value="1"/>
</dbReference>
<dbReference type="Proteomes" id="UP000488506">
    <property type="component" value="Unassembled WGS sequence"/>
</dbReference>
<dbReference type="Pfam" id="PF02780">
    <property type="entry name" value="Transketolase_C"/>
    <property type="match status" value="1"/>
</dbReference>
<dbReference type="EMBL" id="WPAF01000001">
    <property type="protein sequence ID" value="KAF0135247.1"/>
    <property type="molecule type" value="Genomic_DNA"/>
</dbReference>
<dbReference type="PANTHER" id="PTHR43257">
    <property type="entry name" value="PYRUVATE DEHYDROGENASE E1 COMPONENT BETA SUBUNIT"/>
    <property type="match status" value="1"/>
</dbReference>
<dbReference type="GO" id="GO:0016491">
    <property type="term" value="F:oxidoreductase activity"/>
    <property type="evidence" value="ECO:0007669"/>
    <property type="project" value="UniProtKB-KW"/>
</dbReference>
<feature type="domain" description="Transketolase-like pyrimidine-binding" evidence="4">
    <location>
        <begin position="4"/>
        <end position="179"/>
    </location>
</feature>
<keyword evidence="5" id="KW-0670">Pyruvate</keyword>
<reference evidence="5 6" key="1">
    <citation type="submission" date="2019-12" db="EMBL/GenBank/DDBJ databases">
        <authorList>
            <person name="Wolfe R."/>
            <person name="Danczak R."/>
            <person name="Wilkins M."/>
        </authorList>
    </citation>
    <scope>NUCLEOTIDE SEQUENCE [LARGE SCALE GENOMIC DNA]</scope>
    <source>
        <strain evidence="5">X2_MaxBin.013</strain>
    </source>
</reference>
<gene>
    <name evidence="5" type="ORF">FD145_73</name>
</gene>
<dbReference type="Pfam" id="PF02779">
    <property type="entry name" value="Transket_pyr"/>
    <property type="match status" value="1"/>
</dbReference>
<dbReference type="PANTHER" id="PTHR43257:SF2">
    <property type="entry name" value="PYRUVATE DEHYDROGENASE E1 COMPONENT SUBUNIT BETA"/>
    <property type="match status" value="1"/>
</dbReference>
<dbReference type="InterPro" id="IPR009014">
    <property type="entry name" value="Transketo_C/PFOR_II"/>
</dbReference>
<evidence type="ECO:0000256" key="1">
    <source>
        <dbReference type="ARBA" id="ARBA00001964"/>
    </source>
</evidence>
<dbReference type="Gene3D" id="3.40.50.920">
    <property type="match status" value="1"/>
</dbReference>
<organism evidence="5 6">
    <name type="scientific">Candidatus Saganbacteria bacterium</name>
    <dbReference type="NCBI Taxonomy" id="2575572"/>
    <lineage>
        <taxon>Bacteria</taxon>
        <taxon>Bacillati</taxon>
        <taxon>Saganbacteria</taxon>
    </lineage>
</organism>
<dbReference type="SUPFAM" id="SSF52518">
    <property type="entry name" value="Thiamin diphosphate-binding fold (THDP-binding)"/>
    <property type="match status" value="1"/>
</dbReference>
<dbReference type="Gene3D" id="3.40.50.970">
    <property type="match status" value="1"/>
</dbReference>
<dbReference type="InterPro" id="IPR033248">
    <property type="entry name" value="Transketolase_C"/>
</dbReference>
<evidence type="ECO:0000256" key="2">
    <source>
        <dbReference type="ARBA" id="ARBA00023002"/>
    </source>
</evidence>
<name>A0A833L2H6_UNCSA</name>
<sequence length="346" mass="38373">MRNITYCEALNEAMLQEMERDSNIFVYGIGVPDHVGVFGSTVGLLKKFGKERCFDTPISEDAMTGFGLGAAINKMRPIHVHIRVDFLLLAINQLANMISCYRYGTGGTLKVPLVIRAVVGRGWGQSFQHSKSMFSTFAHIPGLKVVLPTTPKDAKGLLIAAIRDDNPVILIEHRWLYWQVGDVPEEPYSIPIGEANILKKGKDITIVATSWMNVEAVKAADVLEKIGISVEVVDPRTIAPLNDEIIIKSVKKTGHCIIADNDWVDFGVSAEIATKIYEKCFGVLKSPIERIGFAHTPCPTARHLENCFYPNAVTIIRSVEKKLGLEPMDLTGESFYSHENRFKGPF</sequence>
<keyword evidence="2" id="KW-0560">Oxidoreductase</keyword>